<evidence type="ECO:0000259" key="15">
    <source>
        <dbReference type="Pfam" id="PF07715"/>
    </source>
</evidence>
<keyword evidence="16" id="KW-0675">Receptor</keyword>
<dbReference type="AlphaFoldDB" id="A0A4P6L383"/>
<organism evidence="16 17">
    <name type="scientific">Pseudoduganella lutea</name>
    <dbReference type="NCBI Taxonomy" id="321985"/>
    <lineage>
        <taxon>Bacteria</taxon>
        <taxon>Pseudomonadati</taxon>
        <taxon>Pseudomonadota</taxon>
        <taxon>Betaproteobacteria</taxon>
        <taxon>Burkholderiales</taxon>
        <taxon>Oxalobacteraceae</taxon>
        <taxon>Telluria group</taxon>
        <taxon>Pseudoduganella</taxon>
    </lineage>
</organism>
<evidence type="ECO:0000259" key="14">
    <source>
        <dbReference type="Pfam" id="PF00593"/>
    </source>
</evidence>
<dbReference type="PANTHER" id="PTHR32552">
    <property type="entry name" value="FERRICHROME IRON RECEPTOR-RELATED"/>
    <property type="match status" value="1"/>
</dbReference>
<keyword evidence="4" id="KW-0410">Iron transport</keyword>
<dbReference type="PROSITE" id="PS52016">
    <property type="entry name" value="TONB_DEPENDENT_REC_3"/>
    <property type="match status" value="1"/>
</dbReference>
<evidence type="ECO:0000256" key="7">
    <source>
        <dbReference type="ARBA" id="ARBA00023065"/>
    </source>
</evidence>
<dbReference type="KEGG" id="plue:EWM63_25110"/>
<evidence type="ECO:0000313" key="16">
    <source>
        <dbReference type="EMBL" id="QBE65854.1"/>
    </source>
</evidence>
<dbReference type="RefSeq" id="WP_130188963.1">
    <property type="nucleotide sequence ID" value="NZ_CP035913.1"/>
</dbReference>
<evidence type="ECO:0000256" key="5">
    <source>
        <dbReference type="ARBA" id="ARBA00022692"/>
    </source>
</evidence>
<evidence type="ECO:0000256" key="1">
    <source>
        <dbReference type="ARBA" id="ARBA00004571"/>
    </source>
</evidence>
<dbReference type="InterPro" id="IPR036942">
    <property type="entry name" value="Beta-barrel_TonB_sf"/>
</dbReference>
<evidence type="ECO:0000256" key="11">
    <source>
        <dbReference type="PROSITE-ProRule" id="PRU01360"/>
    </source>
</evidence>
<dbReference type="InterPro" id="IPR012910">
    <property type="entry name" value="Plug_dom"/>
</dbReference>
<evidence type="ECO:0000256" key="13">
    <source>
        <dbReference type="SAM" id="SignalP"/>
    </source>
</evidence>
<dbReference type="GO" id="GO:0009279">
    <property type="term" value="C:cell outer membrane"/>
    <property type="evidence" value="ECO:0007669"/>
    <property type="project" value="UniProtKB-SubCell"/>
</dbReference>
<evidence type="ECO:0000256" key="9">
    <source>
        <dbReference type="ARBA" id="ARBA00023136"/>
    </source>
</evidence>
<dbReference type="Gene3D" id="2.40.170.20">
    <property type="entry name" value="TonB-dependent receptor, beta-barrel domain"/>
    <property type="match status" value="1"/>
</dbReference>
<feature type="chain" id="PRO_5021025928" evidence="13">
    <location>
        <begin position="30"/>
        <end position="742"/>
    </location>
</feature>
<sequence>MKHPKLSSITHALCAAGCLSFATGAAAQAGDASQEAKPDRGGIAEVIITAQKVAQPASKTPLALSVISGDDLKNAGTNDPRALAEALPNVEIAQESGMLQVSIRGVTSLDMTEKGDPSAAFHVDGAYIPRYEAQAAAFFDLDRIEVLRGPQGTLYGRNATAGAINLITNKPTRKLEGKVGVELGNYRTRRVDAMLNVPIGDNWAMRAAINTNKHETYYNAGPNTIELESQDDKSARLHLLGTFGKDTSLLLTAEQNRIGGGASSPVPITNFFDGELIGKLGFTPAGRGNHIKDPVYVDRGKGVQRTAFWEFKQDAGSHRDNEATSLRGEFKTRVADIDVTYQLAKMRLTLDQLNNGVYFGFPFTTLNVGDSDAVSHEFRLNSTGTGPLRWVAGVYKFDEDIFRRAAYTTYVTAPFGQFNIVLPFLATLNNKSTAAFGQATYAVRDDTRLIVGVRRTRDRKSGYDPLSGEAAVPPATESSKAYSEDVRFNNTSWKLGIDHDLRPNVMVYGSISTGYKAGGFNAERDTGVYRPETLKAYEAGIKGRFLDNRLQLSANVFHYAYEDQQLTTTTCRTNDPASCHSFTANAANSEVDGAEFEGKLRVFEDGTLSTSVAFTDAKYKSYHPTATIDFSGQKLDRAPTSTISLGYTHHFTLGNGGEITATANTRHSTSYYISDPVEGIRYRQPSYWKSDASIGYADPDGKWNVQLFVKNIEDTVKIESRVPGSFFLNDPRTYGVRAAYNF</sequence>
<feature type="signal peptide" evidence="13">
    <location>
        <begin position="1"/>
        <end position="29"/>
    </location>
</feature>
<keyword evidence="5 11" id="KW-0812">Transmembrane</keyword>
<keyword evidence="6" id="KW-0408">Iron</keyword>
<gene>
    <name evidence="16" type="ORF">EWM63_25110</name>
</gene>
<accession>A0A4P6L383</accession>
<comment type="subcellular location">
    <subcellularLocation>
        <location evidence="1 11">Cell outer membrane</location>
        <topology evidence="1 11">Multi-pass membrane protein</topology>
    </subcellularLocation>
</comment>
<evidence type="ECO:0000256" key="6">
    <source>
        <dbReference type="ARBA" id="ARBA00023004"/>
    </source>
</evidence>
<dbReference type="PANTHER" id="PTHR32552:SF81">
    <property type="entry name" value="TONB-DEPENDENT OUTER MEMBRANE RECEPTOR"/>
    <property type="match status" value="1"/>
</dbReference>
<feature type="domain" description="TonB-dependent receptor plug" evidence="15">
    <location>
        <begin position="57"/>
        <end position="163"/>
    </location>
</feature>
<protein>
    <submittedName>
        <fullName evidence="16">TonB-dependent receptor</fullName>
    </submittedName>
</protein>
<dbReference type="InterPro" id="IPR000531">
    <property type="entry name" value="Beta-barrel_TonB"/>
</dbReference>
<evidence type="ECO:0000256" key="2">
    <source>
        <dbReference type="ARBA" id="ARBA00022448"/>
    </source>
</evidence>
<dbReference type="OrthoDB" id="8538693at2"/>
<keyword evidence="9 11" id="KW-0472">Membrane</keyword>
<evidence type="ECO:0000256" key="8">
    <source>
        <dbReference type="ARBA" id="ARBA00023077"/>
    </source>
</evidence>
<dbReference type="GO" id="GO:0006826">
    <property type="term" value="P:iron ion transport"/>
    <property type="evidence" value="ECO:0007669"/>
    <property type="project" value="UniProtKB-KW"/>
</dbReference>
<evidence type="ECO:0000313" key="17">
    <source>
        <dbReference type="Proteomes" id="UP000290637"/>
    </source>
</evidence>
<dbReference type="Proteomes" id="UP000290637">
    <property type="component" value="Chromosome"/>
</dbReference>
<name>A0A4P6L383_9BURK</name>
<feature type="domain" description="TonB-dependent receptor-like beta-barrel" evidence="14">
    <location>
        <begin position="302"/>
        <end position="712"/>
    </location>
</feature>
<reference evidence="16 17" key="1">
    <citation type="submission" date="2019-02" db="EMBL/GenBank/DDBJ databases">
        <title>Draft Genome Sequences of Six Type Strains of the Genus Massilia.</title>
        <authorList>
            <person name="Miess H."/>
            <person name="Frediansyhah A."/>
            <person name="Gross H."/>
        </authorList>
    </citation>
    <scope>NUCLEOTIDE SEQUENCE [LARGE SCALE GENOMIC DNA]</scope>
    <source>
        <strain evidence="16 17">DSM 17473</strain>
    </source>
</reference>
<keyword evidence="17" id="KW-1185">Reference proteome</keyword>
<evidence type="ECO:0000256" key="3">
    <source>
        <dbReference type="ARBA" id="ARBA00022452"/>
    </source>
</evidence>
<keyword evidence="10 11" id="KW-0998">Cell outer membrane</keyword>
<keyword evidence="7" id="KW-0406">Ion transport</keyword>
<keyword evidence="2 11" id="KW-0813">Transport</keyword>
<evidence type="ECO:0000256" key="12">
    <source>
        <dbReference type="RuleBase" id="RU003357"/>
    </source>
</evidence>
<keyword evidence="3 11" id="KW-1134">Transmembrane beta strand</keyword>
<dbReference type="EMBL" id="CP035913">
    <property type="protein sequence ID" value="QBE65854.1"/>
    <property type="molecule type" value="Genomic_DNA"/>
</dbReference>
<keyword evidence="13" id="KW-0732">Signal</keyword>
<evidence type="ECO:0000256" key="10">
    <source>
        <dbReference type="ARBA" id="ARBA00023237"/>
    </source>
</evidence>
<dbReference type="SUPFAM" id="SSF56935">
    <property type="entry name" value="Porins"/>
    <property type="match status" value="1"/>
</dbReference>
<comment type="similarity">
    <text evidence="11 12">Belongs to the TonB-dependent receptor family.</text>
</comment>
<evidence type="ECO:0000256" key="4">
    <source>
        <dbReference type="ARBA" id="ARBA00022496"/>
    </source>
</evidence>
<dbReference type="Pfam" id="PF07715">
    <property type="entry name" value="Plug"/>
    <property type="match status" value="1"/>
</dbReference>
<proteinExistence type="inferred from homology"/>
<dbReference type="Pfam" id="PF00593">
    <property type="entry name" value="TonB_dep_Rec_b-barrel"/>
    <property type="match status" value="1"/>
</dbReference>
<keyword evidence="8 12" id="KW-0798">TonB box</keyword>
<dbReference type="InterPro" id="IPR039426">
    <property type="entry name" value="TonB-dep_rcpt-like"/>
</dbReference>